<protein>
    <submittedName>
        <fullName evidence="1">Uncharacterized protein</fullName>
    </submittedName>
</protein>
<gene>
    <name evidence="1" type="ORF">DWY99_07015</name>
</gene>
<reference evidence="1 2" key="1">
    <citation type="submission" date="2018-08" db="EMBL/GenBank/DDBJ databases">
        <title>A genome reference for cultivated species of the human gut microbiota.</title>
        <authorList>
            <person name="Zou Y."/>
            <person name="Xue W."/>
            <person name="Luo G."/>
        </authorList>
    </citation>
    <scope>NUCLEOTIDE SEQUENCE [LARGE SCALE GENOMIC DNA]</scope>
    <source>
        <strain evidence="1 2">AF28-26</strain>
    </source>
</reference>
<evidence type="ECO:0000313" key="2">
    <source>
        <dbReference type="Proteomes" id="UP000284751"/>
    </source>
</evidence>
<dbReference type="Proteomes" id="UP000284751">
    <property type="component" value="Unassembled WGS sequence"/>
</dbReference>
<dbReference type="Gene3D" id="1.20.1270.90">
    <property type="entry name" value="AF1782-like"/>
    <property type="match status" value="1"/>
</dbReference>
<comment type="caution">
    <text evidence="1">The sequence shown here is derived from an EMBL/GenBank/DDBJ whole genome shotgun (WGS) entry which is preliminary data.</text>
</comment>
<dbReference type="EMBL" id="QRTC01000023">
    <property type="protein sequence ID" value="RGQ40881.1"/>
    <property type="molecule type" value="Genomic_DNA"/>
</dbReference>
<dbReference type="AlphaFoldDB" id="A0A412AXL0"/>
<name>A0A412AXL0_9FIRM</name>
<organism evidence="1 2">
    <name type="scientific">[Clostridium] leptum</name>
    <dbReference type="NCBI Taxonomy" id="1535"/>
    <lineage>
        <taxon>Bacteria</taxon>
        <taxon>Bacillati</taxon>
        <taxon>Bacillota</taxon>
        <taxon>Clostridia</taxon>
        <taxon>Eubacteriales</taxon>
        <taxon>Oscillospiraceae</taxon>
        <taxon>Oscillospiraceae incertae sedis</taxon>
    </lineage>
</organism>
<proteinExistence type="predicted"/>
<evidence type="ECO:0000313" key="1">
    <source>
        <dbReference type="EMBL" id="RGQ40881.1"/>
    </source>
</evidence>
<accession>A0A412AXL0</accession>
<sequence length="172" mass="19527">MTGSDFHSLKNQAALEFECFRMLSYGYAVSIGDQLEPYGVLNPAVYQLIGKVFHQIKEREAWARPSKALVEAALINKMAQNILEAIDALEYKPIRYDQVRTAIDKAEALNQEEYKDFSRVEAAVKAVMWDKNVTEQADVDAMAKAIEDAIAALEYKRPITAEWMPPSIRRKL</sequence>